<proteinExistence type="predicted"/>
<evidence type="ECO:0000313" key="1">
    <source>
        <dbReference type="Proteomes" id="UP000046392"/>
    </source>
</evidence>
<keyword evidence="1" id="KW-1185">Reference proteome</keyword>
<dbReference type="PANTHER" id="PTHR37162">
    <property type="entry name" value="HAT FAMILY DIMERISATION DOMAINCONTAINING PROTEIN-RELATED"/>
    <property type="match status" value="1"/>
</dbReference>
<organism evidence="1 2">
    <name type="scientific">Strongyloides papillosus</name>
    <name type="common">Intestinal threadworm</name>
    <dbReference type="NCBI Taxonomy" id="174720"/>
    <lineage>
        <taxon>Eukaryota</taxon>
        <taxon>Metazoa</taxon>
        <taxon>Ecdysozoa</taxon>
        <taxon>Nematoda</taxon>
        <taxon>Chromadorea</taxon>
        <taxon>Rhabditida</taxon>
        <taxon>Tylenchina</taxon>
        <taxon>Panagrolaimomorpha</taxon>
        <taxon>Strongyloidoidea</taxon>
        <taxon>Strongyloididae</taxon>
        <taxon>Strongyloides</taxon>
    </lineage>
</organism>
<dbReference type="Proteomes" id="UP000046392">
    <property type="component" value="Unplaced"/>
</dbReference>
<name>A0A0N5B459_STREA</name>
<sequence length="275" mass="31393">MSYTNKYSNLLDEKNKSSNYCSNKGGISEYKECCSKYDGINKSKNDELYFNCSYCGKDLKLLKMGEKAIKKHIACTSHLENKKSVNQTVCLSTLLRNSNQSNDSESFAELCYSFHIVFHGLTFKISDCSSEIFKKIFNGSEIAKNYKMKRTKAAAVINKVLPKIFSDKILEELKELNIPFSLSIDSTSISNLKIFLILIPYWEDCQDAKTKLLSIEFLDVENSDIICSIIQKNIENLQKQNFISISAVNTNMNFGEAKRNGQNNVYYKLKSMFCL</sequence>
<dbReference type="AlphaFoldDB" id="A0A0N5B459"/>
<dbReference type="PANTHER" id="PTHR37162:SF10">
    <property type="entry name" value="DUF4371 DOMAIN-CONTAINING PROTEIN"/>
    <property type="match status" value="1"/>
</dbReference>
<evidence type="ECO:0000313" key="2">
    <source>
        <dbReference type="WBParaSite" id="SPAL_0000086100.1"/>
    </source>
</evidence>
<dbReference type="WBParaSite" id="SPAL_0000086100.1">
    <property type="protein sequence ID" value="SPAL_0000086100.1"/>
    <property type="gene ID" value="SPAL_0000086100"/>
</dbReference>
<reference evidence="2" key="1">
    <citation type="submission" date="2017-02" db="UniProtKB">
        <authorList>
            <consortium name="WormBaseParasite"/>
        </authorList>
    </citation>
    <scope>IDENTIFICATION</scope>
</reference>
<accession>A0A0N5B459</accession>
<protein>
    <submittedName>
        <fullName evidence="2">Zinc finger protein</fullName>
    </submittedName>
</protein>